<dbReference type="EMBL" id="LMAI01000004">
    <property type="protein sequence ID" value="KUJ56355.1"/>
    <property type="molecule type" value="Genomic_DNA"/>
</dbReference>
<protein>
    <submittedName>
        <fullName evidence="1">Uncharacterized protein</fullName>
    </submittedName>
</protein>
<name>A0A117KBU7_9FLAO</name>
<dbReference type="RefSeq" id="WP_050379456.1">
    <property type="nucleotide sequence ID" value="NZ_LMAI01000004.1"/>
</dbReference>
<proteinExistence type="predicted"/>
<evidence type="ECO:0000313" key="2">
    <source>
        <dbReference type="Proteomes" id="UP000054388"/>
    </source>
</evidence>
<accession>A0A117KBU7</accession>
<dbReference type="AlphaFoldDB" id="A0A117KBU7"/>
<dbReference type="Proteomes" id="UP000054388">
    <property type="component" value="Unassembled WGS sequence"/>
</dbReference>
<organism evidence="1 2">
    <name type="scientific">Chryseobacterium aquaticum subsp. greenlandense</name>
    <dbReference type="NCBI Taxonomy" id="345663"/>
    <lineage>
        <taxon>Bacteria</taxon>
        <taxon>Pseudomonadati</taxon>
        <taxon>Bacteroidota</taxon>
        <taxon>Flavobacteriia</taxon>
        <taxon>Flavobacteriales</taxon>
        <taxon>Weeksellaceae</taxon>
        <taxon>Chryseobacterium group</taxon>
        <taxon>Chryseobacterium</taxon>
    </lineage>
</organism>
<comment type="caution">
    <text evidence="1">The sequence shown here is derived from an EMBL/GenBank/DDBJ whole genome shotgun (WGS) entry which is preliminary data.</text>
</comment>
<evidence type="ECO:0000313" key="1">
    <source>
        <dbReference type="EMBL" id="KUJ56355.1"/>
    </source>
</evidence>
<sequence>MFGHLIKYSESYREALPQNLLDLVKNIPKGELITTIVAINSKINPTDSSFLNDSRATQVECIRILFLDTKNHITQSNCWYFIEQYLRTPKNFILFSRVTCLYSIQLILSSDDFVKTTPEYNSLNRENIFKFLLAVNECILVFDKEYLNAGFQELGDQFFEYFMFKELPHNQYYHSLNPINLFYKSYSFLKKLEGDDTFGPHFSNYLSQTFHVPKLLDVFKFIMFTYFKSFDKDLQINYLNIPNTEVLAIKMLDAFSERHNIELPPADDLKVFEFLSIKKSPLFKGSDEINKDLITYLILDNKIFMEKTYSLFINDFWFDYLKPNQICRREDWGNFVGDKFFEPFIENIFNEAFKNNNKIVFKHTDDLKISLPGRTEVEYADYYIRQNNKIILAEAKSNYLPVINGYKTVKSREDFDNLNFEKFYKDYGLTQLVKKTLKYFHDYKKLLNDSSFNFDRKVEIFPTLIVNDVIFSSGWSSMAFKRKFEQMLFAENIAVENDQHKINPLTIINVSDLQNIQNSLKYKKQNIFNIFRHYHSVTSLESIARNGNTGLGLLTVEHSINKLVKDNLVSMKKLDWLI</sequence>
<gene>
    <name evidence="1" type="ORF">AR686_07270</name>
</gene>
<reference evidence="1 2" key="1">
    <citation type="submission" date="2015-10" db="EMBL/GenBank/DDBJ databases">
        <title>Genome sequence of Chryseobacterium greenlandense.</title>
        <authorList>
            <person name="Newman J."/>
            <person name="Fischer K."/>
            <person name="Miller J."/>
        </authorList>
    </citation>
    <scope>NUCLEOTIDE SEQUENCE [LARGE SCALE GENOMIC DNA]</scope>
    <source>
        <strain evidence="1 2">UMB34</strain>
    </source>
</reference>